<evidence type="ECO:0000313" key="3">
    <source>
        <dbReference type="EMBL" id="BCS97673.1"/>
    </source>
</evidence>
<dbReference type="EMBL" id="AP024488">
    <property type="protein sequence ID" value="BCS97673.1"/>
    <property type="molecule type" value="Genomic_DNA"/>
</dbReference>
<evidence type="ECO:0000313" key="4">
    <source>
        <dbReference type="Proteomes" id="UP001320148"/>
    </source>
</evidence>
<protein>
    <recommendedName>
        <fullName evidence="5">TIGR00300 family protein</fullName>
    </recommendedName>
</protein>
<dbReference type="InterPro" id="IPR048963">
    <property type="entry name" value="ArgZ/ArgE-like_C_2nd"/>
</dbReference>
<name>A0ABN6F5J3_9BACT</name>
<evidence type="ECO:0008006" key="5">
    <source>
        <dbReference type="Google" id="ProtNLM"/>
    </source>
</evidence>
<gene>
    <name evidence="3" type="ORF">DSLASN_33050</name>
</gene>
<keyword evidence="4" id="KW-1185">Reference proteome</keyword>
<evidence type="ECO:0000259" key="1">
    <source>
        <dbReference type="Pfam" id="PF21570"/>
    </source>
</evidence>
<dbReference type="InterPro" id="IPR048964">
    <property type="entry name" value="ArgZ/ArgE-like_C_1st"/>
</dbReference>
<dbReference type="RefSeq" id="WP_236889076.1">
    <property type="nucleotide sequence ID" value="NZ_AP024488.1"/>
</dbReference>
<sequence>MTIIPTYTPPDFSQGPLASAPVVTTEKAPADGVAPVNFHATSNHPEYVQVTKGSWVLIRENRMDTVIRLRQRVPEAVEARRLKKGDEVVVGRGEEGEMGVYIHTDGFVKDDSRDGTKFAFMTRGSRETPFSRSYDHLYEVLRHEKKHGFIAWVLGPAVAFDKDSRNAMAGMIHKGYCHALLAGNALATHDMEAGLYGTGLGQDIYTREIKALGHYHHLDLLNKVRHAGSIPQAMKQLGISDGIIHACESTGVPYVLAGSIRDDGPLPEVIVNTGDAQDHMRTFAKKATCVITLATQLHTIAFGNMTPSYRVMDDGTVRPVFFYVVDMSEFSADKLANRGSAQSTAILTNVQDFMINLYNNLAQ</sequence>
<reference evidence="3 4" key="1">
    <citation type="submission" date="2021-02" db="EMBL/GenBank/DDBJ databases">
        <title>Complete genome of Desulfoluna sp. strain ASN36.</title>
        <authorList>
            <person name="Takahashi A."/>
            <person name="Kojima H."/>
            <person name="Fukui M."/>
        </authorList>
    </citation>
    <scope>NUCLEOTIDE SEQUENCE [LARGE SCALE GENOMIC DNA]</scope>
    <source>
        <strain evidence="3 4">ASN36</strain>
    </source>
</reference>
<dbReference type="Gene3D" id="3.40.50.10690">
    <property type="entry name" value="putative lor/sdh protein like domains"/>
    <property type="match status" value="1"/>
</dbReference>
<evidence type="ECO:0000259" key="2">
    <source>
        <dbReference type="Pfam" id="PF21571"/>
    </source>
</evidence>
<dbReference type="Pfam" id="PF21570">
    <property type="entry name" value="ArgZ-like_C_2nd"/>
    <property type="match status" value="1"/>
</dbReference>
<organism evidence="3 4">
    <name type="scientific">Desulfoluna limicola</name>
    <dbReference type="NCBI Taxonomy" id="2810562"/>
    <lineage>
        <taxon>Bacteria</taxon>
        <taxon>Pseudomonadati</taxon>
        <taxon>Thermodesulfobacteriota</taxon>
        <taxon>Desulfobacteria</taxon>
        <taxon>Desulfobacterales</taxon>
        <taxon>Desulfolunaceae</taxon>
        <taxon>Desulfoluna</taxon>
    </lineage>
</organism>
<dbReference type="Pfam" id="PF21571">
    <property type="entry name" value="ArgZ-like_C_1st"/>
    <property type="match status" value="1"/>
</dbReference>
<feature type="domain" description="Arginine dihydrolase ArgZ/ArgE-like C-terminal first subdomain" evidence="2">
    <location>
        <begin position="51"/>
        <end position="122"/>
    </location>
</feature>
<feature type="domain" description="Arginine dihydrolase ArgZ/ArgE-like C-terminal second subdomain" evidence="1">
    <location>
        <begin position="141"/>
        <end position="356"/>
    </location>
</feature>
<accession>A0ABN6F5J3</accession>
<dbReference type="Gene3D" id="2.40.420.10">
    <property type="entry name" value="conserved putative lor/sdh protein from methanococcus maripaludis s2 domain"/>
    <property type="match status" value="1"/>
</dbReference>
<dbReference type="Proteomes" id="UP001320148">
    <property type="component" value="Chromosome"/>
</dbReference>
<proteinExistence type="predicted"/>